<dbReference type="InterPro" id="IPR036388">
    <property type="entry name" value="WH-like_DNA-bd_sf"/>
</dbReference>
<keyword evidence="1" id="KW-0805">Transcription regulation</keyword>
<dbReference type="InterPro" id="IPR000595">
    <property type="entry name" value="cNMP-bd_dom"/>
</dbReference>
<evidence type="ECO:0000259" key="4">
    <source>
        <dbReference type="PROSITE" id="PS50042"/>
    </source>
</evidence>
<sequence>MVEDRLIRQYLPQFNDNDLIEELSNNANYVELKAGDILIEPGQYIKMIPIILDGAIKVMRTDDQGHELFLYYLEPKETCAVSLTCCRAQRSSEIKAVAETDVKMLTVSSSLHEELGDKYRQWKEYIAGTYQSRFEEVLKVIDDIAFKRMDERLLNYLLVKRKQLHSNEIATTHQAIANELGTSREVVSRLLKTLEKKKWIELTRNKIFIRDNIEDLIV</sequence>
<organism evidence="6 7">
    <name type="scientific">Mangrovivirga cuniculi</name>
    <dbReference type="NCBI Taxonomy" id="2715131"/>
    <lineage>
        <taxon>Bacteria</taxon>
        <taxon>Pseudomonadati</taxon>
        <taxon>Bacteroidota</taxon>
        <taxon>Cytophagia</taxon>
        <taxon>Cytophagales</taxon>
        <taxon>Mangrovivirgaceae</taxon>
        <taxon>Mangrovivirga</taxon>
    </lineage>
</organism>
<keyword evidence="7" id="KW-1185">Reference proteome</keyword>
<dbReference type="CDD" id="cd00038">
    <property type="entry name" value="CAP_ED"/>
    <property type="match status" value="1"/>
</dbReference>
<evidence type="ECO:0000256" key="1">
    <source>
        <dbReference type="ARBA" id="ARBA00023015"/>
    </source>
</evidence>
<dbReference type="PANTHER" id="PTHR24567">
    <property type="entry name" value="CRP FAMILY TRANSCRIPTIONAL REGULATORY PROTEIN"/>
    <property type="match status" value="1"/>
</dbReference>
<dbReference type="SMART" id="SM00419">
    <property type="entry name" value="HTH_CRP"/>
    <property type="match status" value="1"/>
</dbReference>
<dbReference type="Pfam" id="PF00027">
    <property type="entry name" value="cNMP_binding"/>
    <property type="match status" value="1"/>
</dbReference>
<dbReference type="Gene3D" id="1.10.10.10">
    <property type="entry name" value="Winged helix-like DNA-binding domain superfamily/Winged helix DNA-binding domain"/>
    <property type="match status" value="1"/>
</dbReference>
<evidence type="ECO:0000313" key="7">
    <source>
        <dbReference type="Proteomes" id="UP000298616"/>
    </source>
</evidence>
<dbReference type="GO" id="GO:0005829">
    <property type="term" value="C:cytosol"/>
    <property type="evidence" value="ECO:0007669"/>
    <property type="project" value="TreeGrafter"/>
</dbReference>
<gene>
    <name evidence="6" type="ORF">DCC35_11225</name>
</gene>
<protein>
    <submittedName>
        <fullName evidence="6">Crp/Fnr family transcriptional regulator</fullName>
    </submittedName>
</protein>
<dbReference type="GO" id="GO:0003700">
    <property type="term" value="F:DNA-binding transcription factor activity"/>
    <property type="evidence" value="ECO:0007669"/>
    <property type="project" value="TreeGrafter"/>
</dbReference>
<dbReference type="PANTHER" id="PTHR24567:SF26">
    <property type="entry name" value="REGULATORY PROTEIN YEIL"/>
    <property type="match status" value="1"/>
</dbReference>
<proteinExistence type="predicted"/>
<dbReference type="SUPFAM" id="SSF51206">
    <property type="entry name" value="cAMP-binding domain-like"/>
    <property type="match status" value="1"/>
</dbReference>
<dbReference type="InterPro" id="IPR012318">
    <property type="entry name" value="HTH_CRP"/>
</dbReference>
<dbReference type="InterPro" id="IPR036390">
    <property type="entry name" value="WH_DNA-bd_sf"/>
</dbReference>
<dbReference type="SUPFAM" id="SSF46785">
    <property type="entry name" value="Winged helix' DNA-binding domain"/>
    <property type="match status" value="1"/>
</dbReference>
<evidence type="ECO:0000256" key="2">
    <source>
        <dbReference type="ARBA" id="ARBA00023125"/>
    </source>
</evidence>
<dbReference type="Gene3D" id="2.60.120.10">
    <property type="entry name" value="Jelly Rolls"/>
    <property type="match status" value="1"/>
</dbReference>
<dbReference type="Pfam" id="PF13545">
    <property type="entry name" value="HTH_Crp_2"/>
    <property type="match status" value="1"/>
</dbReference>
<dbReference type="PROSITE" id="PS50042">
    <property type="entry name" value="CNMP_BINDING_3"/>
    <property type="match status" value="1"/>
</dbReference>
<evidence type="ECO:0000259" key="5">
    <source>
        <dbReference type="PROSITE" id="PS51063"/>
    </source>
</evidence>
<dbReference type="KEGG" id="fpf:DCC35_11225"/>
<dbReference type="RefSeq" id="WP_137090864.1">
    <property type="nucleotide sequence ID" value="NZ_CP028923.1"/>
</dbReference>
<evidence type="ECO:0000256" key="3">
    <source>
        <dbReference type="ARBA" id="ARBA00023163"/>
    </source>
</evidence>
<feature type="domain" description="Cyclic nucleotide-binding" evidence="4">
    <location>
        <begin position="11"/>
        <end position="115"/>
    </location>
</feature>
<dbReference type="InterPro" id="IPR018490">
    <property type="entry name" value="cNMP-bd_dom_sf"/>
</dbReference>
<keyword evidence="2" id="KW-0238">DNA-binding</keyword>
<evidence type="ECO:0000313" key="6">
    <source>
        <dbReference type="EMBL" id="QCK15277.1"/>
    </source>
</evidence>
<name>A0A4D7JKQ3_9BACT</name>
<dbReference type="InterPro" id="IPR014710">
    <property type="entry name" value="RmlC-like_jellyroll"/>
</dbReference>
<reference evidence="6 7" key="1">
    <citation type="submission" date="2018-04" db="EMBL/GenBank/DDBJ databases">
        <title>Complete genome uncultured novel isolate.</title>
        <authorList>
            <person name="Merlino G."/>
        </authorList>
    </citation>
    <scope>NUCLEOTIDE SEQUENCE [LARGE SCALE GENOMIC DNA]</scope>
    <source>
        <strain evidence="7">R1DC9</strain>
    </source>
</reference>
<feature type="domain" description="HTH crp-type" evidence="5">
    <location>
        <begin position="147"/>
        <end position="213"/>
    </location>
</feature>
<dbReference type="InterPro" id="IPR050397">
    <property type="entry name" value="Env_Response_Regulators"/>
</dbReference>
<accession>A0A4D7JKQ3</accession>
<dbReference type="EMBL" id="CP028923">
    <property type="protein sequence ID" value="QCK15277.1"/>
    <property type="molecule type" value="Genomic_DNA"/>
</dbReference>
<dbReference type="OrthoDB" id="9776746at2"/>
<dbReference type="Proteomes" id="UP000298616">
    <property type="component" value="Chromosome"/>
</dbReference>
<dbReference type="GO" id="GO:0003677">
    <property type="term" value="F:DNA binding"/>
    <property type="evidence" value="ECO:0007669"/>
    <property type="project" value="UniProtKB-KW"/>
</dbReference>
<dbReference type="PROSITE" id="PS51063">
    <property type="entry name" value="HTH_CRP_2"/>
    <property type="match status" value="1"/>
</dbReference>
<dbReference type="AlphaFoldDB" id="A0A4D7JKQ3"/>
<keyword evidence="3" id="KW-0804">Transcription</keyword>
<dbReference type="PRINTS" id="PR00034">
    <property type="entry name" value="HTHCRP"/>
</dbReference>